<protein>
    <submittedName>
        <fullName evidence="1">Uncharacterized protein</fullName>
    </submittedName>
</protein>
<reference evidence="1 2" key="1">
    <citation type="submission" date="2016-02" db="EMBL/GenBank/DDBJ databases">
        <title>Complete genome sequence of Halocynthiibacter arcticus PAMC 20958t from arctic marine sediment.</title>
        <authorList>
            <person name="Lee Y.M."/>
            <person name="Baek K."/>
            <person name="Lee H.K."/>
            <person name="Shin S.C."/>
        </authorList>
    </citation>
    <scope>NUCLEOTIDE SEQUENCE [LARGE SCALE GENOMIC DNA]</scope>
    <source>
        <strain evidence="1">PAMC 20958</strain>
    </source>
</reference>
<proteinExistence type="predicted"/>
<dbReference type="AlphaFoldDB" id="A0A126UWR0"/>
<keyword evidence="2" id="KW-1185">Reference proteome</keyword>
<accession>A0A126UWR0</accession>
<evidence type="ECO:0000313" key="2">
    <source>
        <dbReference type="Proteomes" id="UP000070371"/>
    </source>
</evidence>
<dbReference type="Proteomes" id="UP000070371">
    <property type="component" value="Chromosome"/>
</dbReference>
<evidence type="ECO:0000313" key="1">
    <source>
        <dbReference type="EMBL" id="AML50518.1"/>
    </source>
</evidence>
<dbReference type="EMBL" id="CP014327">
    <property type="protein sequence ID" value="AML50518.1"/>
    <property type="molecule type" value="Genomic_DNA"/>
</dbReference>
<dbReference type="STRING" id="1579316.RC74_03855"/>
<organism evidence="1 2">
    <name type="scientific">Falsihalocynthiibacter arcticus</name>
    <dbReference type="NCBI Taxonomy" id="1579316"/>
    <lineage>
        <taxon>Bacteria</taxon>
        <taxon>Pseudomonadati</taxon>
        <taxon>Pseudomonadota</taxon>
        <taxon>Alphaproteobacteria</taxon>
        <taxon>Rhodobacterales</taxon>
        <taxon>Roseobacteraceae</taxon>
        <taxon>Falsihalocynthiibacter</taxon>
    </lineage>
</organism>
<sequence>MTTRIIIHAGFYKTGATSLQAYSERISALFGDQIFYCSRDQLSDAAIAAPQKHSLNYSGCRRTVSVQNFHLHSSENTGNTLKTRDIS</sequence>
<name>A0A126UWR0_9RHOB</name>
<gene>
    <name evidence="1" type="ORF">RC74_03855</name>
</gene>
<dbReference type="KEGG" id="hat:RC74_03855"/>